<evidence type="ECO:0000313" key="4">
    <source>
        <dbReference type="EMBL" id="GLK47502.1"/>
    </source>
</evidence>
<gene>
    <name evidence="4" type="ORF">GCM10017620_04750</name>
</gene>
<name>A0ABQ5T5P7_9CAUL</name>
<evidence type="ECO:0000259" key="3">
    <source>
        <dbReference type="Pfam" id="PF13717"/>
    </source>
</evidence>
<feature type="domain" description="Zinc finger/thioredoxin putative" evidence="3">
    <location>
        <begin position="23"/>
        <end position="58"/>
    </location>
</feature>
<dbReference type="Pfam" id="PF13717">
    <property type="entry name" value="Zn_ribbon_4"/>
    <property type="match status" value="1"/>
</dbReference>
<dbReference type="InterPro" id="IPR047676">
    <property type="entry name" value="FxLYD_dom"/>
</dbReference>
<reference evidence="4" key="1">
    <citation type="journal article" date="2014" name="Int. J. Syst. Evol. Microbiol.">
        <title>Complete genome of a new Firmicutes species belonging to the dominant human colonic microbiota ('Ruminococcus bicirculans') reveals two chromosomes and a selective capacity to utilize plant glucans.</title>
        <authorList>
            <consortium name="NISC Comparative Sequencing Program"/>
            <person name="Wegmann U."/>
            <person name="Louis P."/>
            <person name="Goesmann A."/>
            <person name="Henrissat B."/>
            <person name="Duncan S.H."/>
            <person name="Flint H.J."/>
        </authorList>
    </citation>
    <scope>NUCLEOTIDE SEQUENCE</scope>
    <source>
        <strain evidence="4">VKM B-1499</strain>
    </source>
</reference>
<feature type="compositionally biased region" description="Low complexity" evidence="1">
    <location>
        <begin position="293"/>
        <end position="309"/>
    </location>
</feature>
<feature type="compositionally biased region" description="Basic and acidic residues" evidence="1">
    <location>
        <begin position="277"/>
        <end position="288"/>
    </location>
</feature>
<dbReference type="Gene3D" id="2.20.28.160">
    <property type="match status" value="1"/>
</dbReference>
<organism evidence="4 5">
    <name type="scientific">Brevundimonas intermedia</name>
    <dbReference type="NCBI Taxonomy" id="74315"/>
    <lineage>
        <taxon>Bacteria</taxon>
        <taxon>Pseudomonadati</taxon>
        <taxon>Pseudomonadota</taxon>
        <taxon>Alphaproteobacteria</taxon>
        <taxon>Caulobacterales</taxon>
        <taxon>Caulobacteraceae</taxon>
        <taxon>Brevundimonas</taxon>
    </lineage>
</organism>
<evidence type="ECO:0000313" key="5">
    <source>
        <dbReference type="Proteomes" id="UP001143509"/>
    </source>
</evidence>
<comment type="caution">
    <text evidence="4">The sequence shown here is derived from an EMBL/GenBank/DDBJ whole genome shotgun (WGS) entry which is preliminary data.</text>
</comment>
<dbReference type="NCBIfam" id="NF038353">
    <property type="entry name" value="FxLYD_dom"/>
    <property type="match status" value="1"/>
</dbReference>
<feature type="region of interest" description="Disordered" evidence="1">
    <location>
        <begin position="329"/>
        <end position="363"/>
    </location>
</feature>
<proteinExistence type="predicted"/>
<feature type="region of interest" description="Disordered" evidence="1">
    <location>
        <begin position="75"/>
        <end position="94"/>
    </location>
</feature>
<accession>A0ABQ5T5P7</accession>
<evidence type="ECO:0000256" key="2">
    <source>
        <dbReference type="SAM" id="Phobius"/>
    </source>
</evidence>
<keyword evidence="2" id="KW-1133">Transmembrane helix</keyword>
<protein>
    <recommendedName>
        <fullName evidence="3">Zinc finger/thioredoxin putative domain-containing protein</fullName>
    </recommendedName>
</protein>
<dbReference type="Proteomes" id="UP001143509">
    <property type="component" value="Unassembled WGS sequence"/>
</dbReference>
<dbReference type="NCBIfam" id="TIGR02098">
    <property type="entry name" value="MJ0042_CXXC"/>
    <property type="match status" value="1"/>
</dbReference>
<keyword evidence="2" id="KW-0812">Transmembrane</keyword>
<dbReference type="EMBL" id="BSFD01000001">
    <property type="protein sequence ID" value="GLK47502.1"/>
    <property type="molecule type" value="Genomic_DNA"/>
</dbReference>
<sequence>MFQGQGAKSRLTGGGDSLAVSHMILTCPACATSYFIPDDAMGANGRKVRCKSCGEVWRATSDEPLELNVAPEPRVISTPEPDAASEPASLAETPAPELPKAFRARAEQQRRLRRAAAHGVVWAGLASAFVGVIVSAFLFRIEVVEAFPRAAAAYAAVGAPVNPVGLDFEAMTAKEVAAHPGMVLVSGALRNVRDAEIVAPPVRVALLDEHGAEVGFKIVTIDAAPVLPGKVQGFAVLIPDPGGHAADIGVNFVTAEPSHAKPAKDHGAEGHAAPAKAHGEDHGEDHAAPAHPPADAHAPVDAHAAPADHAPADAHAELAPASNGLRSAVAPGLSGRGAGAPIEARPIPVVDRGHGEAVSASHG</sequence>
<evidence type="ECO:0000256" key="1">
    <source>
        <dbReference type="SAM" id="MobiDB-lite"/>
    </source>
</evidence>
<feature type="region of interest" description="Disordered" evidence="1">
    <location>
        <begin position="257"/>
        <end position="309"/>
    </location>
</feature>
<dbReference type="InterPro" id="IPR011723">
    <property type="entry name" value="Znf/thioredoxin_put"/>
</dbReference>
<feature type="compositionally biased region" description="Basic and acidic residues" evidence="1">
    <location>
        <begin position="258"/>
        <end position="269"/>
    </location>
</feature>
<keyword evidence="5" id="KW-1185">Reference proteome</keyword>
<keyword evidence="2" id="KW-0472">Membrane</keyword>
<reference evidence="4" key="2">
    <citation type="submission" date="2023-01" db="EMBL/GenBank/DDBJ databases">
        <authorList>
            <person name="Sun Q."/>
            <person name="Evtushenko L."/>
        </authorList>
    </citation>
    <scope>NUCLEOTIDE SEQUENCE</scope>
    <source>
        <strain evidence="4">VKM B-1499</strain>
    </source>
</reference>
<feature type="transmembrane region" description="Helical" evidence="2">
    <location>
        <begin position="115"/>
        <end position="139"/>
    </location>
</feature>